<name>A0A9N9WZ83_PHACE</name>
<evidence type="ECO:0000313" key="2">
    <source>
        <dbReference type="EMBL" id="CAG9816873.1"/>
    </source>
</evidence>
<dbReference type="EMBL" id="OU896720">
    <property type="protein sequence ID" value="CAG9816873.1"/>
    <property type="molecule type" value="Genomic_DNA"/>
</dbReference>
<gene>
    <name evidence="2" type="ORF">PHAECO_LOCUS4123</name>
</gene>
<accession>A0A9N9WZ83</accession>
<feature type="compositionally biased region" description="Basic and acidic residues" evidence="1">
    <location>
        <begin position="22"/>
        <end position="31"/>
    </location>
</feature>
<keyword evidence="3" id="KW-1185">Reference proteome</keyword>
<dbReference type="Proteomes" id="UP001153737">
    <property type="component" value="Chromosome 14"/>
</dbReference>
<organism evidence="2 3">
    <name type="scientific">Phaedon cochleariae</name>
    <name type="common">Mustard beetle</name>
    <dbReference type="NCBI Taxonomy" id="80249"/>
    <lineage>
        <taxon>Eukaryota</taxon>
        <taxon>Metazoa</taxon>
        <taxon>Ecdysozoa</taxon>
        <taxon>Arthropoda</taxon>
        <taxon>Hexapoda</taxon>
        <taxon>Insecta</taxon>
        <taxon>Pterygota</taxon>
        <taxon>Neoptera</taxon>
        <taxon>Endopterygota</taxon>
        <taxon>Coleoptera</taxon>
        <taxon>Polyphaga</taxon>
        <taxon>Cucujiformia</taxon>
        <taxon>Chrysomeloidea</taxon>
        <taxon>Chrysomelidae</taxon>
        <taxon>Chrysomelinae</taxon>
        <taxon>Chrysomelini</taxon>
        <taxon>Phaedon</taxon>
    </lineage>
</organism>
<proteinExistence type="predicted"/>
<dbReference type="AlphaFoldDB" id="A0A9N9WZ83"/>
<dbReference type="OrthoDB" id="10488331at2759"/>
<evidence type="ECO:0000256" key="1">
    <source>
        <dbReference type="SAM" id="MobiDB-lite"/>
    </source>
</evidence>
<reference evidence="2" key="2">
    <citation type="submission" date="2022-10" db="EMBL/GenBank/DDBJ databases">
        <authorList>
            <consortium name="ENA_rothamsted_submissions"/>
            <consortium name="culmorum"/>
            <person name="King R."/>
        </authorList>
    </citation>
    <scope>NUCLEOTIDE SEQUENCE</scope>
</reference>
<evidence type="ECO:0000313" key="3">
    <source>
        <dbReference type="Proteomes" id="UP001153737"/>
    </source>
</evidence>
<protein>
    <submittedName>
        <fullName evidence="2">Uncharacterized protein</fullName>
    </submittedName>
</protein>
<feature type="region of interest" description="Disordered" evidence="1">
    <location>
        <begin position="22"/>
        <end position="53"/>
    </location>
</feature>
<reference evidence="2" key="1">
    <citation type="submission" date="2022-01" db="EMBL/GenBank/DDBJ databases">
        <authorList>
            <person name="King R."/>
        </authorList>
    </citation>
    <scope>NUCLEOTIDE SEQUENCE</scope>
</reference>
<sequence length="137" mass="15694">MFWKQSMEQLEREVCSKKLLEQEEGDGRSFEKISSVEPPLSPRATPENIEQKEEMSNISQKIWNLSRLSFDGNERTNFLYRQDLQRQFLIGCRDDCSVLRSSLGVAMGLKPSVDCSTCSNHNTTLYPTPAENITKIT</sequence>